<evidence type="ECO:0000256" key="4">
    <source>
        <dbReference type="ARBA" id="ARBA00023002"/>
    </source>
</evidence>
<keyword evidence="2" id="KW-0285">Flavoprotein</keyword>
<dbReference type="AlphaFoldDB" id="A0A2U3DPU5"/>
<protein>
    <recommendedName>
        <fullName evidence="5">FAD-dependent oxidoreductase 2 FAD-binding domain-containing protein</fullName>
    </recommendedName>
</protein>
<keyword evidence="4" id="KW-0560">Oxidoreductase</keyword>
<sequence length="552" mass="59906">MRHETCDILIVGAGAAGLTAAATSSGLETLVVEKNDVAGGTTALSGGTVWIPGHGLSELSGSEDKSLGKQYIDAITSQAKDPDDVSASSRRDMFLSKGAEMVSFMVKQGFRWSKTPSTFPDYYPDLPGARTSGGRTLNPSVFDARILGDWYDFIQVAGNAPFVAKFEDFGISSRPRASLKDLLKNWWMALKGIFYRVYLREPVTMGLSLTAQLLSICRSHGNVRLYTQTRLVKLVLENGAITGAILSKAGSEIEVRARMGVLLTTAGYARNQKLRAKHIGKSTDAEWSLTCRGGDTGIALRVGRTIGAATSQLDKIWGIPTMRDPLSGATIPAPFELAKPHSIVVNQFGNRYFCESQPYGEIVDAMLKRGKLIRNWLILDQNYRKKYSLGSLSPFRDAENAVNARRLFKADNIPELAKQIGMNHEALNHTVEQWNEMCKTGRDFYYKRGADAYQQFLGDPNMQPNFNMGPIHTAPFYAIEVFAGDAGTRGGLATDNYARVLDKDGCVIQGLYAAGNATASIMTGKSPGAGATLGPAMTFAYIAANHMMSGTS</sequence>
<keyword evidence="3" id="KW-0274">FAD</keyword>
<gene>
    <name evidence="6" type="ORF">PCL_11325</name>
</gene>
<organism evidence="6 7">
    <name type="scientific">Purpureocillium lilacinum</name>
    <name type="common">Paecilomyces lilacinus</name>
    <dbReference type="NCBI Taxonomy" id="33203"/>
    <lineage>
        <taxon>Eukaryota</taxon>
        <taxon>Fungi</taxon>
        <taxon>Dikarya</taxon>
        <taxon>Ascomycota</taxon>
        <taxon>Pezizomycotina</taxon>
        <taxon>Sordariomycetes</taxon>
        <taxon>Hypocreomycetidae</taxon>
        <taxon>Hypocreales</taxon>
        <taxon>Ophiocordycipitaceae</taxon>
        <taxon>Purpureocillium</taxon>
    </lineage>
</organism>
<evidence type="ECO:0000313" key="6">
    <source>
        <dbReference type="EMBL" id="PWI64271.1"/>
    </source>
</evidence>
<dbReference type="InterPro" id="IPR027477">
    <property type="entry name" value="Succ_DH/fumarate_Rdtase_cat_sf"/>
</dbReference>
<comment type="caution">
    <text evidence="6">The sequence shown here is derived from an EMBL/GenBank/DDBJ whole genome shotgun (WGS) entry which is preliminary data.</text>
</comment>
<evidence type="ECO:0000256" key="3">
    <source>
        <dbReference type="ARBA" id="ARBA00022827"/>
    </source>
</evidence>
<dbReference type="InterPro" id="IPR003953">
    <property type="entry name" value="FAD-dep_OxRdtase_2_FAD-bd"/>
</dbReference>
<evidence type="ECO:0000259" key="5">
    <source>
        <dbReference type="Pfam" id="PF00890"/>
    </source>
</evidence>
<dbReference type="SUPFAM" id="SSF56425">
    <property type="entry name" value="Succinate dehydrogenase/fumarate reductase flavoprotein, catalytic domain"/>
    <property type="match status" value="1"/>
</dbReference>
<dbReference type="InterPro" id="IPR036188">
    <property type="entry name" value="FAD/NAD-bd_sf"/>
</dbReference>
<dbReference type="SUPFAM" id="SSF51905">
    <property type="entry name" value="FAD/NAD(P)-binding domain"/>
    <property type="match status" value="1"/>
</dbReference>
<dbReference type="GO" id="GO:0016491">
    <property type="term" value="F:oxidoreductase activity"/>
    <property type="evidence" value="ECO:0007669"/>
    <property type="project" value="UniProtKB-KW"/>
</dbReference>
<dbReference type="Pfam" id="PF00890">
    <property type="entry name" value="FAD_binding_2"/>
    <property type="match status" value="1"/>
</dbReference>
<dbReference type="GO" id="GO:0008202">
    <property type="term" value="P:steroid metabolic process"/>
    <property type="evidence" value="ECO:0007669"/>
    <property type="project" value="UniProtKB-ARBA"/>
</dbReference>
<dbReference type="InterPro" id="IPR050315">
    <property type="entry name" value="FAD-oxidoreductase_2"/>
</dbReference>
<accession>A0A2U3DPU5</accession>
<dbReference type="PANTHER" id="PTHR43400">
    <property type="entry name" value="FUMARATE REDUCTASE"/>
    <property type="match status" value="1"/>
</dbReference>
<reference evidence="6 7" key="1">
    <citation type="journal article" date="2016" name="Front. Microbiol.">
        <title>Genome and transcriptome sequences reveal the specific parasitism of the nematophagous Purpureocillium lilacinum 36-1.</title>
        <authorList>
            <person name="Xie J."/>
            <person name="Li S."/>
            <person name="Mo C."/>
            <person name="Xiao X."/>
            <person name="Peng D."/>
            <person name="Wang G."/>
            <person name="Xiao Y."/>
        </authorList>
    </citation>
    <scope>NUCLEOTIDE SEQUENCE [LARGE SCALE GENOMIC DNA]</scope>
    <source>
        <strain evidence="6 7">36-1</strain>
    </source>
</reference>
<name>A0A2U3DPU5_PURLI</name>
<evidence type="ECO:0000256" key="2">
    <source>
        <dbReference type="ARBA" id="ARBA00022630"/>
    </source>
</evidence>
<dbReference type="Proteomes" id="UP000245956">
    <property type="component" value="Unassembled WGS sequence"/>
</dbReference>
<evidence type="ECO:0000256" key="1">
    <source>
        <dbReference type="ARBA" id="ARBA00001974"/>
    </source>
</evidence>
<dbReference type="PANTHER" id="PTHR43400:SF10">
    <property type="entry name" value="3-OXOSTEROID 1-DEHYDROGENASE"/>
    <property type="match status" value="1"/>
</dbReference>
<dbReference type="Gene3D" id="3.50.50.60">
    <property type="entry name" value="FAD/NAD(P)-binding domain"/>
    <property type="match status" value="2"/>
</dbReference>
<dbReference type="EMBL" id="LCWV01000075">
    <property type="protein sequence ID" value="PWI64271.1"/>
    <property type="molecule type" value="Genomic_DNA"/>
</dbReference>
<comment type="cofactor">
    <cofactor evidence="1">
        <name>FAD</name>
        <dbReference type="ChEBI" id="CHEBI:57692"/>
    </cofactor>
</comment>
<evidence type="ECO:0000313" key="7">
    <source>
        <dbReference type="Proteomes" id="UP000245956"/>
    </source>
</evidence>
<proteinExistence type="predicted"/>
<feature type="domain" description="FAD-dependent oxidoreductase 2 FAD-binding" evidence="5">
    <location>
        <begin position="7"/>
        <end position="533"/>
    </location>
</feature>